<organism evidence="3 4">
    <name type="scientific">Intestinibacter bartlettii</name>
    <dbReference type="NCBI Taxonomy" id="261299"/>
    <lineage>
        <taxon>Bacteria</taxon>
        <taxon>Bacillati</taxon>
        <taxon>Bacillota</taxon>
        <taxon>Clostridia</taxon>
        <taxon>Peptostreptococcales</taxon>
        <taxon>Peptostreptococcaceae</taxon>
        <taxon>Intestinibacter</taxon>
    </lineage>
</organism>
<evidence type="ECO:0000313" key="4">
    <source>
        <dbReference type="Proteomes" id="UP001196301"/>
    </source>
</evidence>
<dbReference type="InterPro" id="IPR003646">
    <property type="entry name" value="SH3-like_bac-type"/>
</dbReference>
<feature type="domain" description="SH3b" evidence="2">
    <location>
        <begin position="29"/>
        <end position="91"/>
    </location>
</feature>
<sequence>MKEKLISLAISLSLIVTIGFKVVTYADSSVSGTVTATALNVRSGPASTYSVIGQLVQGNTVKITGKTGTWLKLNYKNTDGYVSAQYVSSIYNEVTSEGYVTGCNFLNVRSGPGTGYAVRGSLVSGTKVQVISTESGWCKIIYSGNYAYVSASYISKTANSNTANGNTNNSNTGNSSSSNGSQPSSTKTGTVTADILNVRKEANTSSTILGKLEKNMTVKIVDETGTWYKIIYKNDYAFVSKNYIVLGGTQTGGTQTVTNLNNFLFVGDSFTSRIRNTIQSRAKDSYVRAKGGAFPSYWLENFSQMPDASNVKGVVLLIGINGISRESNLTDTKTLIDKLSTKYAGKTVYVQRVFPVGKGYAGYTDTQVANYNKNRIDPFNASIKAYCNTKSNVKFIDTTSGFVASNGFLINCETDGLHILDSYSSKFFSNIQTAVINLK</sequence>
<reference evidence="3 4" key="1">
    <citation type="submission" date="2021-06" db="EMBL/GenBank/DDBJ databases">
        <authorList>
            <person name="Sun Q."/>
            <person name="Li D."/>
        </authorList>
    </citation>
    <scope>NUCLEOTIDE SEQUENCE [LARGE SCALE GENOMIC DNA]</scope>
    <source>
        <strain evidence="3 4">N19</strain>
    </source>
</reference>
<proteinExistence type="predicted"/>
<gene>
    <name evidence="3" type="ORF">KQI20_09935</name>
</gene>
<dbReference type="PANTHER" id="PTHR34408">
    <property type="entry name" value="FAMILY PROTEIN, PUTATIVE-RELATED"/>
    <property type="match status" value="1"/>
</dbReference>
<feature type="region of interest" description="Disordered" evidence="1">
    <location>
        <begin position="164"/>
        <end position="189"/>
    </location>
</feature>
<dbReference type="Pfam" id="PF08239">
    <property type="entry name" value="SH3_3"/>
    <property type="match status" value="3"/>
</dbReference>
<evidence type="ECO:0000259" key="2">
    <source>
        <dbReference type="PROSITE" id="PS51781"/>
    </source>
</evidence>
<evidence type="ECO:0000256" key="1">
    <source>
        <dbReference type="SAM" id="MobiDB-lite"/>
    </source>
</evidence>
<protein>
    <submittedName>
        <fullName evidence="3">SH3 domain-containing protein</fullName>
    </submittedName>
</protein>
<dbReference type="RefSeq" id="WP_216570474.1">
    <property type="nucleotide sequence ID" value="NZ_JAHLOQ010000028.1"/>
</dbReference>
<feature type="compositionally biased region" description="Low complexity" evidence="1">
    <location>
        <begin position="164"/>
        <end position="188"/>
    </location>
</feature>
<dbReference type="SMART" id="SM00287">
    <property type="entry name" value="SH3b"/>
    <property type="match status" value="3"/>
</dbReference>
<dbReference type="PANTHER" id="PTHR34408:SF1">
    <property type="entry name" value="GLYCOSYL HYDROLASE FAMILY 19 DOMAIN-CONTAINING PROTEIN HI_1415"/>
    <property type="match status" value="1"/>
</dbReference>
<accession>A0ABS6DY43</accession>
<evidence type="ECO:0000313" key="3">
    <source>
        <dbReference type="EMBL" id="MBU5336757.1"/>
    </source>
</evidence>
<comment type="caution">
    <text evidence="3">The sequence shown here is derived from an EMBL/GenBank/DDBJ whole genome shotgun (WGS) entry which is preliminary data.</text>
</comment>
<feature type="domain" description="SH3b" evidence="2">
    <location>
        <begin position="186"/>
        <end position="253"/>
    </location>
</feature>
<keyword evidence="4" id="KW-1185">Reference proteome</keyword>
<feature type="domain" description="SH3b" evidence="2">
    <location>
        <begin position="95"/>
        <end position="158"/>
    </location>
</feature>
<name>A0ABS6DY43_9FIRM</name>
<dbReference type="InterPro" id="IPR052354">
    <property type="entry name" value="Cell_Wall_Dynamics_Protein"/>
</dbReference>
<dbReference type="Proteomes" id="UP001196301">
    <property type="component" value="Unassembled WGS sequence"/>
</dbReference>
<dbReference type="PROSITE" id="PS51781">
    <property type="entry name" value="SH3B"/>
    <property type="match status" value="3"/>
</dbReference>
<dbReference type="EMBL" id="JAHLOQ010000028">
    <property type="protein sequence ID" value="MBU5336757.1"/>
    <property type="molecule type" value="Genomic_DNA"/>
</dbReference>